<feature type="transmembrane region" description="Helical" evidence="2">
    <location>
        <begin position="12"/>
        <end position="35"/>
    </location>
</feature>
<feature type="region of interest" description="Disordered" evidence="1">
    <location>
        <begin position="45"/>
        <end position="73"/>
    </location>
</feature>
<dbReference type="EMBL" id="JAUSXV010000001">
    <property type="protein sequence ID" value="MDQ0648739.1"/>
    <property type="molecule type" value="Genomic_DNA"/>
</dbReference>
<evidence type="ECO:0000259" key="3">
    <source>
        <dbReference type="Pfam" id="PF13559"/>
    </source>
</evidence>
<evidence type="ECO:0000256" key="1">
    <source>
        <dbReference type="SAM" id="MobiDB-lite"/>
    </source>
</evidence>
<protein>
    <recommendedName>
        <fullName evidence="3">Protein-glutamine gamma-glutamyltransferase-like C-terminal domain-containing protein</fullName>
    </recommendedName>
</protein>
<evidence type="ECO:0000256" key="2">
    <source>
        <dbReference type="SAM" id="Phobius"/>
    </source>
</evidence>
<keyword evidence="2" id="KW-0472">Membrane</keyword>
<reference evidence="4 5" key="1">
    <citation type="submission" date="2023-07" db="EMBL/GenBank/DDBJ databases">
        <title>Comparative genomics of wheat-associated soil bacteria to identify genetic determinants of phenazine resistance.</title>
        <authorList>
            <person name="Mouncey N."/>
        </authorList>
    </citation>
    <scope>NUCLEOTIDE SEQUENCE [LARGE SCALE GENOMIC DNA]</scope>
    <source>
        <strain evidence="4 5">W4I9-1</strain>
    </source>
</reference>
<sequence>MRRHGSSPERAVAWRGGLLVAVVGLFLIVMIAAAMQGAARIHPIGGTPEPRPLETMPVLPGASGTPSPEPPPPNPVTELLGAVILGILVVLVGVGVIVLLVLLVRTLVGAWHDRPLRRRDGDEVGLATVHASVDPEPEVIAAAIQRGVAGALREIDERPLPEDAIVAAWVGLEESAADAGLVRGASETPGEFAVRIITRRAGITAEAETLLRLYERVRFGGHPALEDDRAVARAALKNIEVGWR</sequence>
<proteinExistence type="predicted"/>
<dbReference type="InterPro" id="IPR025403">
    <property type="entry name" value="TgpA-like_C"/>
</dbReference>
<gene>
    <name evidence="4" type="ORF">QFZ53_002935</name>
</gene>
<evidence type="ECO:0000313" key="4">
    <source>
        <dbReference type="EMBL" id="MDQ0648739.1"/>
    </source>
</evidence>
<dbReference type="AlphaFoldDB" id="A0AAW8F116"/>
<keyword evidence="2" id="KW-0812">Transmembrane</keyword>
<evidence type="ECO:0000313" key="5">
    <source>
        <dbReference type="Proteomes" id="UP001244427"/>
    </source>
</evidence>
<dbReference type="Proteomes" id="UP001244427">
    <property type="component" value="Unassembled WGS sequence"/>
</dbReference>
<accession>A0AAW8F116</accession>
<keyword evidence="2" id="KW-1133">Transmembrane helix</keyword>
<organism evidence="4 5">
    <name type="scientific">Microbacterium natoriense</name>
    <dbReference type="NCBI Taxonomy" id="284570"/>
    <lineage>
        <taxon>Bacteria</taxon>
        <taxon>Bacillati</taxon>
        <taxon>Actinomycetota</taxon>
        <taxon>Actinomycetes</taxon>
        <taxon>Micrococcales</taxon>
        <taxon>Microbacteriaceae</taxon>
        <taxon>Microbacterium</taxon>
    </lineage>
</organism>
<feature type="domain" description="Protein-glutamine gamma-glutamyltransferase-like C-terminal" evidence="3">
    <location>
        <begin position="168"/>
        <end position="236"/>
    </location>
</feature>
<name>A0AAW8F116_9MICO</name>
<comment type="caution">
    <text evidence="4">The sequence shown here is derived from an EMBL/GenBank/DDBJ whole genome shotgun (WGS) entry which is preliminary data.</text>
</comment>
<dbReference type="Pfam" id="PF13559">
    <property type="entry name" value="DUF4129"/>
    <property type="match status" value="1"/>
</dbReference>
<keyword evidence="5" id="KW-1185">Reference proteome</keyword>
<feature type="transmembrane region" description="Helical" evidence="2">
    <location>
        <begin position="79"/>
        <end position="108"/>
    </location>
</feature>
<dbReference type="RefSeq" id="WP_307297717.1">
    <property type="nucleotide sequence ID" value="NZ_JAUSXV010000001.1"/>
</dbReference>